<dbReference type="EMBL" id="CP060780">
    <property type="protein sequence ID" value="QNP43178.1"/>
    <property type="molecule type" value="Genomic_DNA"/>
</dbReference>
<keyword evidence="3" id="KW-1185">Reference proteome</keyword>
<keyword evidence="1" id="KW-0175">Coiled coil</keyword>
<feature type="coiled-coil region" evidence="1">
    <location>
        <begin position="2"/>
        <end position="29"/>
    </location>
</feature>
<dbReference type="Proteomes" id="UP000516134">
    <property type="component" value="Chromosome"/>
</dbReference>
<evidence type="ECO:0000256" key="1">
    <source>
        <dbReference type="SAM" id="Coils"/>
    </source>
</evidence>
<sequence>MVGEATIRHRELQRQAKELRQLAEDYQKADPSGPEERVARNALREFAENLTSSRMSEVYDVAYETYGPHAMRGVSACWTLVHNWNA</sequence>
<evidence type="ECO:0000313" key="3">
    <source>
        <dbReference type="Proteomes" id="UP000516134"/>
    </source>
</evidence>
<proteinExistence type="predicted"/>
<reference evidence="2 3" key="1">
    <citation type="submission" date="2020-08" db="EMBL/GenBank/DDBJ databases">
        <title>Genome sequence of Sphingomonas daechungensis KACC 18115T.</title>
        <authorList>
            <person name="Hyun D.-W."/>
            <person name="Bae J.-W."/>
        </authorList>
    </citation>
    <scope>NUCLEOTIDE SEQUENCE [LARGE SCALE GENOMIC DNA]</scope>
    <source>
        <strain evidence="2 3">KACC 18115</strain>
    </source>
</reference>
<dbReference type="RefSeq" id="WP_187714608.1">
    <property type="nucleotide sequence ID" value="NZ_BAABJC010000001.1"/>
</dbReference>
<name>A0ABX6T395_9SPHN</name>
<organism evidence="2 3">
    <name type="scientific">Sphingomonas daechungensis</name>
    <dbReference type="NCBI Taxonomy" id="1176646"/>
    <lineage>
        <taxon>Bacteria</taxon>
        <taxon>Pseudomonadati</taxon>
        <taxon>Pseudomonadota</taxon>
        <taxon>Alphaproteobacteria</taxon>
        <taxon>Sphingomonadales</taxon>
        <taxon>Sphingomonadaceae</taxon>
        <taxon>Sphingomonas</taxon>
    </lineage>
</organism>
<accession>A0ABX6T395</accession>
<gene>
    <name evidence="2" type="ORF">H9L15_14815</name>
</gene>
<protein>
    <submittedName>
        <fullName evidence="2">Uncharacterized protein</fullName>
    </submittedName>
</protein>
<evidence type="ECO:0000313" key="2">
    <source>
        <dbReference type="EMBL" id="QNP43178.1"/>
    </source>
</evidence>